<dbReference type="RefSeq" id="WP_254267195.1">
    <property type="nucleotide sequence ID" value="NZ_CP100400.1"/>
</dbReference>
<comment type="caution">
    <text evidence="3">The sequence shown here is derived from an EMBL/GenBank/DDBJ whole genome shotgun (WGS) entry which is preliminary data.</text>
</comment>
<accession>A0ABD5PZU7</accession>
<evidence type="ECO:0000259" key="2">
    <source>
        <dbReference type="Pfam" id="PF26227"/>
    </source>
</evidence>
<protein>
    <recommendedName>
        <fullName evidence="2">DUF8053 domain-containing protein</fullName>
    </recommendedName>
</protein>
<sequence length="75" mass="8463">MRKLSPADEKTSGTVTVPKEYLERDGLVDDDGNVESANIHFNYDGEGRYELVILDEDRQPLDKPDRADPELEVAD</sequence>
<dbReference type="GeneID" id="73045628"/>
<feature type="compositionally biased region" description="Basic and acidic residues" evidence="1">
    <location>
        <begin position="55"/>
        <end position="69"/>
    </location>
</feature>
<dbReference type="Pfam" id="PF26227">
    <property type="entry name" value="DUF8053"/>
    <property type="match status" value="1"/>
</dbReference>
<organism evidence="3 4">
    <name type="scientific">Halorussus aquaticus</name>
    <dbReference type="NCBI Taxonomy" id="2953748"/>
    <lineage>
        <taxon>Archaea</taxon>
        <taxon>Methanobacteriati</taxon>
        <taxon>Methanobacteriota</taxon>
        <taxon>Stenosarchaea group</taxon>
        <taxon>Halobacteria</taxon>
        <taxon>Halobacteriales</taxon>
        <taxon>Haladaptataceae</taxon>
        <taxon>Halorussus</taxon>
    </lineage>
</organism>
<dbReference type="EMBL" id="JBHSHT010000001">
    <property type="protein sequence ID" value="MFC4823324.1"/>
    <property type="molecule type" value="Genomic_DNA"/>
</dbReference>
<proteinExistence type="predicted"/>
<evidence type="ECO:0000313" key="4">
    <source>
        <dbReference type="Proteomes" id="UP001595945"/>
    </source>
</evidence>
<name>A0ABD5PZU7_9EURY</name>
<feature type="region of interest" description="Disordered" evidence="1">
    <location>
        <begin position="1"/>
        <end position="29"/>
    </location>
</feature>
<reference evidence="3 4" key="1">
    <citation type="journal article" date="2019" name="Int. J. Syst. Evol. Microbiol.">
        <title>The Global Catalogue of Microorganisms (GCM) 10K type strain sequencing project: providing services to taxonomists for standard genome sequencing and annotation.</title>
        <authorList>
            <consortium name="The Broad Institute Genomics Platform"/>
            <consortium name="The Broad Institute Genome Sequencing Center for Infectious Disease"/>
            <person name="Wu L."/>
            <person name="Ma J."/>
        </authorList>
    </citation>
    <scope>NUCLEOTIDE SEQUENCE [LARGE SCALE GENOMIC DNA]</scope>
    <source>
        <strain evidence="3 4">XZYJ18</strain>
    </source>
</reference>
<dbReference type="AlphaFoldDB" id="A0ABD5PZU7"/>
<evidence type="ECO:0000313" key="3">
    <source>
        <dbReference type="EMBL" id="MFC4823324.1"/>
    </source>
</evidence>
<feature type="domain" description="DUF8053" evidence="2">
    <location>
        <begin position="1"/>
        <end position="56"/>
    </location>
</feature>
<keyword evidence="4" id="KW-1185">Reference proteome</keyword>
<dbReference type="Proteomes" id="UP001595945">
    <property type="component" value="Unassembled WGS sequence"/>
</dbReference>
<feature type="region of interest" description="Disordered" evidence="1">
    <location>
        <begin position="55"/>
        <end position="75"/>
    </location>
</feature>
<feature type="compositionally biased region" description="Basic and acidic residues" evidence="1">
    <location>
        <begin position="1"/>
        <end position="11"/>
    </location>
</feature>
<dbReference type="InterPro" id="IPR058366">
    <property type="entry name" value="DUF8053"/>
</dbReference>
<evidence type="ECO:0000256" key="1">
    <source>
        <dbReference type="SAM" id="MobiDB-lite"/>
    </source>
</evidence>
<gene>
    <name evidence="3" type="ORF">ACFO9K_03510</name>
</gene>